<name>A0A3P8BTP0_9BILA</name>
<gene>
    <name evidence="2" type="ORF">SBAD_LOCUS10332</name>
</gene>
<evidence type="ECO:0000313" key="2">
    <source>
        <dbReference type="EMBL" id="VDP30937.1"/>
    </source>
</evidence>
<sequence length="239" mass="26440">MVTSSSFLEFSSADVEPLRPRLSEFDEQILITDILLLVSVPKQLPLPLIPQATIQPSPAAPTAPPLQPMPPAPTFSSSIPTMPEYNRTLAFENQHKYQTTDGAFPPYANMPCVCLGQEVTGHNLQRRYCWHRLRILELRQSCPMPIPDHSPIPGHKTHKSSLLKGVVAGAAAGIGAYALSKLIYPSYGLGFGSGHGLMKNLYERRWHDPSGQEWSHKWHKGWDNKGWGSSDSSSSESED</sequence>
<proteinExistence type="predicted"/>
<reference evidence="2 3" key="1">
    <citation type="submission" date="2018-11" db="EMBL/GenBank/DDBJ databases">
        <authorList>
            <consortium name="Pathogen Informatics"/>
        </authorList>
    </citation>
    <scope>NUCLEOTIDE SEQUENCE [LARGE SCALE GENOMIC DNA]</scope>
</reference>
<dbReference type="AlphaFoldDB" id="A0A3P8BTP0"/>
<evidence type="ECO:0000313" key="3">
    <source>
        <dbReference type="Proteomes" id="UP000270296"/>
    </source>
</evidence>
<evidence type="ECO:0000256" key="1">
    <source>
        <dbReference type="SAM" id="MobiDB-lite"/>
    </source>
</evidence>
<organism evidence="2 3">
    <name type="scientific">Soboliphyme baturini</name>
    <dbReference type="NCBI Taxonomy" id="241478"/>
    <lineage>
        <taxon>Eukaryota</taxon>
        <taxon>Metazoa</taxon>
        <taxon>Ecdysozoa</taxon>
        <taxon>Nematoda</taxon>
        <taxon>Enoplea</taxon>
        <taxon>Dorylaimia</taxon>
        <taxon>Dioctophymatida</taxon>
        <taxon>Dioctophymatoidea</taxon>
        <taxon>Soboliphymatidae</taxon>
        <taxon>Soboliphyme</taxon>
    </lineage>
</organism>
<feature type="compositionally biased region" description="Low complexity" evidence="1">
    <location>
        <begin position="229"/>
        <end position="239"/>
    </location>
</feature>
<feature type="compositionally biased region" description="Pro residues" evidence="1">
    <location>
        <begin position="58"/>
        <end position="73"/>
    </location>
</feature>
<dbReference type="Proteomes" id="UP000270296">
    <property type="component" value="Unassembled WGS sequence"/>
</dbReference>
<dbReference type="EMBL" id="UZAM01013925">
    <property type="protein sequence ID" value="VDP30937.1"/>
    <property type="molecule type" value="Genomic_DNA"/>
</dbReference>
<feature type="region of interest" description="Disordered" evidence="1">
    <location>
        <begin position="57"/>
        <end position="76"/>
    </location>
</feature>
<keyword evidence="3" id="KW-1185">Reference proteome</keyword>
<accession>A0A3P8BTP0</accession>
<protein>
    <submittedName>
        <fullName evidence="2">Uncharacterized protein</fullName>
    </submittedName>
</protein>
<feature type="region of interest" description="Disordered" evidence="1">
    <location>
        <begin position="220"/>
        <end position="239"/>
    </location>
</feature>